<dbReference type="EC" id="3.4.22.16" evidence="7"/>
<feature type="compositionally biased region" description="Basic and acidic residues" evidence="4">
    <location>
        <begin position="163"/>
        <end position="179"/>
    </location>
</feature>
<dbReference type="PANTHER" id="PTHR12411">
    <property type="entry name" value="CYSTEINE PROTEASE FAMILY C1-RELATED"/>
    <property type="match status" value="1"/>
</dbReference>
<feature type="region of interest" description="Disordered" evidence="4">
    <location>
        <begin position="48"/>
        <end position="186"/>
    </location>
</feature>
<comment type="caution">
    <text evidence="7">The sequence shown here is derived from an EMBL/GenBank/DDBJ whole genome shotgun (WGS) entry which is preliminary data.</text>
</comment>
<dbReference type="CDD" id="cd02248">
    <property type="entry name" value="Peptidase_C1A"/>
    <property type="match status" value="1"/>
</dbReference>
<dbReference type="Proteomes" id="UP000031512">
    <property type="component" value="Unassembled WGS sequence"/>
</dbReference>
<dbReference type="GeneID" id="15804046"/>
<dbReference type="SMART" id="SM00645">
    <property type="entry name" value="Pept_C1"/>
    <property type="match status" value="1"/>
</dbReference>
<keyword evidence="3" id="KW-0325">Glycoprotein</keyword>
<dbReference type="eggNOG" id="KOG1543">
    <property type="taxonomic scope" value="Eukaryota"/>
</dbReference>
<keyword evidence="5" id="KW-0472">Membrane</keyword>
<evidence type="ECO:0000256" key="4">
    <source>
        <dbReference type="SAM" id="MobiDB-lite"/>
    </source>
</evidence>
<keyword evidence="5" id="KW-1133">Transmembrane helix</keyword>
<comment type="similarity">
    <text evidence="1">Belongs to the peptidase C1 family.</text>
</comment>
<keyword evidence="7" id="KW-0645">Protease</keyword>
<protein>
    <submittedName>
        <fullName evidence="7">Papain cysteine protease family protein</fullName>
        <ecNumber evidence="7">3.4.22.16</ecNumber>
    </submittedName>
</protein>
<feature type="compositionally biased region" description="Basic and acidic residues" evidence="4">
    <location>
        <begin position="137"/>
        <end position="154"/>
    </location>
</feature>
<keyword evidence="7" id="KW-0378">Hydrolase</keyword>
<evidence type="ECO:0000259" key="6">
    <source>
        <dbReference type="SMART" id="SM00645"/>
    </source>
</evidence>
<proteinExistence type="inferred from homology"/>
<evidence type="ECO:0000256" key="5">
    <source>
        <dbReference type="SAM" id="Phobius"/>
    </source>
</evidence>
<dbReference type="SUPFAM" id="SSF54001">
    <property type="entry name" value="Cysteine proteinases"/>
    <property type="match status" value="1"/>
</dbReference>
<feature type="compositionally biased region" description="Basic and acidic residues" evidence="4">
    <location>
        <begin position="55"/>
        <end position="67"/>
    </location>
</feature>
<evidence type="ECO:0000256" key="2">
    <source>
        <dbReference type="ARBA" id="ARBA00023145"/>
    </source>
</evidence>
<evidence type="ECO:0000256" key="1">
    <source>
        <dbReference type="ARBA" id="ARBA00008455"/>
    </source>
</evidence>
<dbReference type="OrthoDB" id="190265at2759"/>
<keyword evidence="8" id="KW-1185">Reference proteome</keyword>
<name>L1LA25_THEEQ</name>
<dbReference type="KEGG" id="beq:BEWA_045630"/>
<evidence type="ECO:0000313" key="7">
    <source>
        <dbReference type="EMBL" id="EKX72099.1"/>
    </source>
</evidence>
<reference evidence="7 8" key="1">
    <citation type="journal article" date="2012" name="BMC Genomics">
        <title>Comparative genomic analysis and phylogenetic position of Theileria equi.</title>
        <authorList>
            <person name="Kappmeyer L.S."/>
            <person name="Thiagarajan M."/>
            <person name="Herndon D.R."/>
            <person name="Ramsay J.D."/>
            <person name="Caler E."/>
            <person name="Djikeng A."/>
            <person name="Gillespie J.J."/>
            <person name="Lau A.O."/>
            <person name="Roalson E.H."/>
            <person name="Silva J.C."/>
            <person name="Silva M.G."/>
            <person name="Suarez C.E."/>
            <person name="Ueti M.W."/>
            <person name="Nene V.M."/>
            <person name="Mealey R.H."/>
            <person name="Knowles D.P."/>
            <person name="Brayton K.A."/>
        </authorList>
    </citation>
    <scope>NUCLEOTIDE SEQUENCE [LARGE SCALE GENOMIC DNA]</scope>
    <source>
        <strain evidence="7 8">WA</strain>
    </source>
</reference>
<dbReference type="Gene3D" id="3.90.70.10">
    <property type="entry name" value="Cysteine proteinases"/>
    <property type="match status" value="1"/>
</dbReference>
<gene>
    <name evidence="7" type="ORF">BEWA_045630</name>
</gene>
<feature type="transmembrane region" description="Helical" evidence="5">
    <location>
        <begin position="25"/>
        <end position="46"/>
    </location>
</feature>
<dbReference type="InterPro" id="IPR000668">
    <property type="entry name" value="Peptidase_C1A_C"/>
</dbReference>
<dbReference type="GO" id="GO:0006508">
    <property type="term" value="P:proteolysis"/>
    <property type="evidence" value="ECO:0007669"/>
    <property type="project" value="UniProtKB-KW"/>
</dbReference>
<keyword evidence="2" id="KW-0865">Zymogen</keyword>
<evidence type="ECO:0000313" key="8">
    <source>
        <dbReference type="Proteomes" id="UP000031512"/>
    </source>
</evidence>
<dbReference type="InterPro" id="IPR038765">
    <property type="entry name" value="Papain-like_cys_pep_sf"/>
</dbReference>
<feature type="compositionally biased region" description="Acidic residues" evidence="4">
    <location>
        <begin position="107"/>
        <end position="119"/>
    </location>
</feature>
<dbReference type="Pfam" id="PF00112">
    <property type="entry name" value="Peptidase_C1"/>
    <property type="match status" value="1"/>
</dbReference>
<dbReference type="AlphaFoldDB" id="L1LA25"/>
<dbReference type="EMBL" id="ACOU01000007">
    <property type="protein sequence ID" value="EKX72099.1"/>
    <property type="molecule type" value="Genomic_DNA"/>
</dbReference>
<sequence>MKFRISSTETERGYNAGGRKRSKRVFLAVLLLLAIVVIAIAVPLSLASSSSEPAETEKTVVPKDDKVNGPTGKESADEEAKDVNNLAEEGPERPDAKAQAQNVTEEQTNEQEQQNEDGTEDHQDGQEHQNPPTDSRQGAEEDGPKTATDDEQKAAEQNVTESQDNKGPQEAREPKKSIRSEVIQGKEPTPFEKIELEKNKLKRNLKPRFDMMDRLKQGIQKPVEYIEQDASFCLAKGLSKSCMQGGEVKYITYSELFYLAEMTEFLQHRVKPKFEIELLIKFKKYCAKYGIDWESEGTFKKYLYLFRKDVIQMEKHNRNQNRGYTMGYYTRLAEDVPAEQIRVIGYGNLFDRVKDGEFKHTPLHFEPEAQADEKRAIVDWREGGYVPDIKIKNKRQCTSCWMLAAAAMYEALVARKRRTRVNYSAQQLLDCAHGFDDNRGGNLGKALEYLKDHAVCPEIRYQFIGKPGICQDTKCQGKPLVKSVIKISEPTAEQHLRKHGPFVTVFDASNSFINGFRGGIHDQRFGVGVRVTALVVGFGTDQKTGNRYWIVQNAWSPKSDWGENGYFRITDGAAKGTNGIFDNAYGLSTEPAPGP</sequence>
<dbReference type="RefSeq" id="XP_004831551.1">
    <property type="nucleotide sequence ID" value="XM_004831494.1"/>
</dbReference>
<dbReference type="InterPro" id="IPR013128">
    <property type="entry name" value="Peptidase_C1A"/>
</dbReference>
<feature type="domain" description="Peptidase C1A papain C-terminal" evidence="6">
    <location>
        <begin position="374"/>
        <end position="588"/>
    </location>
</feature>
<accession>L1LA25</accession>
<dbReference type="GO" id="GO:0004197">
    <property type="term" value="F:cysteine-type endopeptidase activity"/>
    <property type="evidence" value="ECO:0007669"/>
    <property type="project" value="UniProtKB-EC"/>
</dbReference>
<dbReference type="STRING" id="1537102.L1LA25"/>
<organism evidence="7 8">
    <name type="scientific">Theileria equi strain WA</name>
    <dbReference type="NCBI Taxonomy" id="1537102"/>
    <lineage>
        <taxon>Eukaryota</taxon>
        <taxon>Sar</taxon>
        <taxon>Alveolata</taxon>
        <taxon>Apicomplexa</taxon>
        <taxon>Aconoidasida</taxon>
        <taxon>Piroplasmida</taxon>
        <taxon>Theileriidae</taxon>
        <taxon>Theileria</taxon>
    </lineage>
</organism>
<evidence type="ECO:0000256" key="3">
    <source>
        <dbReference type="ARBA" id="ARBA00023180"/>
    </source>
</evidence>
<keyword evidence="5" id="KW-0812">Transmembrane</keyword>
<dbReference type="VEuPathDB" id="PiroplasmaDB:BEWA_045630"/>
<dbReference type="InterPro" id="IPR039417">
    <property type="entry name" value="Peptidase_C1A_papain-like"/>
</dbReference>